<dbReference type="PROSITE" id="PS51257">
    <property type="entry name" value="PROKAR_LIPOPROTEIN"/>
    <property type="match status" value="1"/>
</dbReference>
<comment type="caution">
    <text evidence="2">The sequence shown here is derived from an EMBL/GenBank/DDBJ whole genome shotgun (WGS) entry which is preliminary data.</text>
</comment>
<protein>
    <recommendedName>
        <fullName evidence="4">Lipoprotein</fullName>
    </recommendedName>
</protein>
<evidence type="ECO:0000313" key="2">
    <source>
        <dbReference type="EMBL" id="MBY0097864.1"/>
    </source>
</evidence>
<proteinExistence type="predicted"/>
<gene>
    <name evidence="2" type="ORF">H0185_13750</name>
</gene>
<evidence type="ECO:0000313" key="3">
    <source>
        <dbReference type="Proteomes" id="UP000769780"/>
    </source>
</evidence>
<accession>A0ABS7K6F2</accession>
<evidence type="ECO:0008006" key="4">
    <source>
        <dbReference type="Google" id="ProtNLM"/>
    </source>
</evidence>
<name>A0ABS7K6F2_9BACI</name>
<organism evidence="2 3">
    <name type="scientific">Mesobacillus maritimus</name>
    <dbReference type="NCBI Taxonomy" id="1643336"/>
    <lineage>
        <taxon>Bacteria</taxon>
        <taxon>Bacillati</taxon>
        <taxon>Bacillota</taxon>
        <taxon>Bacilli</taxon>
        <taxon>Bacillales</taxon>
        <taxon>Bacillaceae</taxon>
        <taxon>Mesobacillus</taxon>
    </lineage>
</organism>
<dbReference type="EMBL" id="JACWFH010000015">
    <property type="protein sequence ID" value="MBY0097864.1"/>
    <property type="molecule type" value="Genomic_DNA"/>
</dbReference>
<reference evidence="2 3" key="1">
    <citation type="submission" date="2020-07" db="EMBL/GenBank/DDBJ databases">
        <title>Fungal Genomes of the International Space Station.</title>
        <authorList>
            <person name="Seuylemezian A."/>
            <person name="Singh N.K."/>
            <person name="Wood J."/>
            <person name="Venkateswaran K."/>
        </authorList>
    </citation>
    <scope>NUCLEOTIDE SEQUENCE [LARGE SCALE GENOMIC DNA]</scope>
    <source>
        <strain evidence="2 3">PL-B2</strain>
    </source>
</reference>
<keyword evidence="3" id="KW-1185">Reference proteome</keyword>
<dbReference type="Proteomes" id="UP000769780">
    <property type="component" value="Unassembled WGS sequence"/>
</dbReference>
<sequence>MEIRKYKFSATVIFASFLLMLVGCADNTETKAKDENLQTMEYVLENALTGPNEELELLIENEGLESLVKYEEDLYKDYFANDTSYLDFVNSYGSTLMIEPMRNGYKLKVRNIDFEKTDSEEMIYNFSVELQYQKEGSEKSEVEIVTGQANLNEEHKIEDMLIRIGDFLGSLGN</sequence>
<feature type="signal peptide" evidence="1">
    <location>
        <begin position="1"/>
        <end position="25"/>
    </location>
</feature>
<dbReference type="RefSeq" id="WP_221874081.1">
    <property type="nucleotide sequence ID" value="NZ_JACWFH010000015.1"/>
</dbReference>
<evidence type="ECO:0000256" key="1">
    <source>
        <dbReference type="SAM" id="SignalP"/>
    </source>
</evidence>
<keyword evidence="1" id="KW-0732">Signal</keyword>
<feature type="chain" id="PRO_5045640090" description="Lipoprotein" evidence="1">
    <location>
        <begin position="26"/>
        <end position="173"/>
    </location>
</feature>